<name>F8KQQ4_HELBC</name>
<dbReference type="KEGG" id="hbi:HBZC1_00720"/>
<gene>
    <name evidence="1" type="ordered locus">HBZC1_00720</name>
</gene>
<keyword evidence="2" id="KW-1185">Reference proteome</keyword>
<evidence type="ECO:0000313" key="2">
    <source>
        <dbReference type="Proteomes" id="UP000008387"/>
    </source>
</evidence>
<dbReference type="AlphaFoldDB" id="F8KQQ4"/>
<dbReference type="HOGENOM" id="CLU_3200560_0_0_7"/>
<organism evidence="1 2">
    <name type="scientific">Helicobacter bizzozeronii (strain CIII-1)</name>
    <dbReference type="NCBI Taxonomy" id="1002804"/>
    <lineage>
        <taxon>Bacteria</taxon>
        <taxon>Pseudomonadati</taxon>
        <taxon>Campylobacterota</taxon>
        <taxon>Epsilonproteobacteria</taxon>
        <taxon>Campylobacterales</taxon>
        <taxon>Helicobacteraceae</taxon>
        <taxon>Helicobacter</taxon>
    </lineage>
</organism>
<accession>F8KQQ4</accession>
<dbReference type="Proteomes" id="UP000008387">
    <property type="component" value="Chromosome"/>
</dbReference>
<protein>
    <submittedName>
        <fullName evidence="1">Uncharacterized protein</fullName>
    </submittedName>
</protein>
<reference evidence="1 2" key="1">
    <citation type="journal article" date="2011" name="J. Bacteriol.">
        <title>Genome sequence of Helicobacter bizzozeronii strain CIII-1, an isolate from human gastric mucosa.</title>
        <authorList>
            <person name="Schott T."/>
            <person name="Rossi M."/>
            <person name="Hanninen M.L."/>
        </authorList>
    </citation>
    <scope>NUCLEOTIDE SEQUENCE [LARGE SCALE GENOMIC DNA]</scope>
    <source>
        <strain evidence="1 2">CIII-1</strain>
    </source>
</reference>
<proteinExistence type="predicted"/>
<dbReference type="EMBL" id="FR871757">
    <property type="protein sequence ID" value="CCB79058.1"/>
    <property type="molecule type" value="Genomic_DNA"/>
</dbReference>
<evidence type="ECO:0000313" key="1">
    <source>
        <dbReference type="EMBL" id="CCB79058.1"/>
    </source>
</evidence>
<sequence>MVFLHLNREFSLHLESHTSVKMSYFLPYLGLKCSFPVSVTLVATK</sequence>